<evidence type="ECO:0000313" key="12">
    <source>
        <dbReference type="Proteomes" id="UP001597557"/>
    </source>
</evidence>
<evidence type="ECO:0000256" key="3">
    <source>
        <dbReference type="ARBA" id="ARBA00022475"/>
    </source>
</evidence>
<name>A0ABW5YGT5_9SPHI</name>
<keyword evidence="2 9" id="KW-0813">Transport</keyword>
<dbReference type="PANTHER" id="PTHR42982:SF1">
    <property type="entry name" value="SEC-INDEPENDENT PROTEIN TRANSLOCASE PROTEIN TATA"/>
    <property type="match status" value="1"/>
</dbReference>
<dbReference type="Gene3D" id="1.20.5.3310">
    <property type="match status" value="1"/>
</dbReference>
<keyword evidence="12" id="KW-1185">Reference proteome</keyword>
<dbReference type="NCBIfam" id="TIGR01411">
    <property type="entry name" value="tatAE"/>
    <property type="match status" value="1"/>
</dbReference>
<keyword evidence="3 9" id="KW-1003">Cell membrane</keyword>
<feature type="compositionally biased region" description="Basic and acidic residues" evidence="10">
    <location>
        <begin position="54"/>
        <end position="96"/>
    </location>
</feature>
<sequence length="163" mass="17638">MFSSVLLFFEFTPPEILLILFVVLLLFGGDKLPGLARGLGKGIRDFKEASEGVKREINNQIDNYDKKKEEPKPAAEETPKIAEHSTDNPDGTKEETPSTTTTPAVTPVANTVPVGQSHAATDSVVFDGSAESDPELYKHYRGEVPAEGAASTHVAEPEKKTNE</sequence>
<evidence type="ECO:0000256" key="9">
    <source>
        <dbReference type="HAMAP-Rule" id="MF_00236"/>
    </source>
</evidence>
<comment type="function">
    <text evidence="9">Part of the twin-arginine translocation (Tat) system that transports large folded proteins containing a characteristic twin-arginine motif in their signal peptide across membranes. TatA could form the protein-conducting channel of the Tat system.</text>
</comment>
<feature type="compositionally biased region" description="Basic and acidic residues" evidence="10">
    <location>
        <begin position="135"/>
        <end position="144"/>
    </location>
</feature>
<dbReference type="PANTHER" id="PTHR42982">
    <property type="entry name" value="SEC-INDEPENDENT PROTEIN TRANSLOCASE PROTEIN TATA"/>
    <property type="match status" value="1"/>
</dbReference>
<feature type="transmembrane region" description="Helical" evidence="9">
    <location>
        <begin position="6"/>
        <end position="27"/>
    </location>
</feature>
<evidence type="ECO:0000256" key="5">
    <source>
        <dbReference type="ARBA" id="ARBA00022927"/>
    </source>
</evidence>
<comment type="subunit">
    <text evidence="9">Forms a complex with TatC.</text>
</comment>
<reference evidence="12" key="1">
    <citation type="journal article" date="2019" name="Int. J. Syst. Evol. Microbiol.">
        <title>The Global Catalogue of Microorganisms (GCM) 10K type strain sequencing project: providing services to taxonomists for standard genome sequencing and annotation.</title>
        <authorList>
            <consortium name="The Broad Institute Genomics Platform"/>
            <consortium name="The Broad Institute Genome Sequencing Center for Infectious Disease"/>
            <person name="Wu L."/>
            <person name="Ma J."/>
        </authorList>
    </citation>
    <scope>NUCLEOTIDE SEQUENCE [LARGE SCALE GENOMIC DNA]</scope>
    <source>
        <strain evidence="12">KCTC 22437</strain>
    </source>
</reference>
<dbReference type="InterPro" id="IPR003369">
    <property type="entry name" value="TatA/B/E"/>
</dbReference>
<evidence type="ECO:0000256" key="4">
    <source>
        <dbReference type="ARBA" id="ARBA00022692"/>
    </source>
</evidence>
<comment type="caution">
    <text evidence="11">The sequence shown here is derived from an EMBL/GenBank/DDBJ whole genome shotgun (WGS) entry which is preliminary data.</text>
</comment>
<dbReference type="InterPro" id="IPR006312">
    <property type="entry name" value="TatA/E"/>
</dbReference>
<comment type="subcellular location">
    <subcellularLocation>
        <location evidence="1 9">Cell membrane</location>
        <topology evidence="1 9">Single-pass membrane protein</topology>
    </subcellularLocation>
</comment>
<dbReference type="EMBL" id="JBHUPD010000004">
    <property type="protein sequence ID" value="MFD2874526.1"/>
    <property type="molecule type" value="Genomic_DNA"/>
</dbReference>
<keyword evidence="5 9" id="KW-0653">Protein transport</keyword>
<keyword evidence="7 9" id="KW-0811">Translocation</keyword>
<protein>
    <recommendedName>
        <fullName evidence="9">Sec-independent protein translocase protein TatA</fullName>
    </recommendedName>
</protein>
<comment type="similarity">
    <text evidence="9">Belongs to the TatA/E family.</text>
</comment>
<gene>
    <name evidence="9 11" type="primary">tatA</name>
    <name evidence="11" type="ORF">ACFS5N_18730</name>
</gene>
<dbReference type="RefSeq" id="WP_377189367.1">
    <property type="nucleotide sequence ID" value="NZ_JBHUPD010000004.1"/>
</dbReference>
<feature type="region of interest" description="Disordered" evidence="10">
    <location>
        <begin position="54"/>
        <end position="163"/>
    </location>
</feature>
<evidence type="ECO:0000256" key="6">
    <source>
        <dbReference type="ARBA" id="ARBA00022989"/>
    </source>
</evidence>
<evidence type="ECO:0000256" key="1">
    <source>
        <dbReference type="ARBA" id="ARBA00004162"/>
    </source>
</evidence>
<keyword evidence="6 9" id="KW-1133">Transmembrane helix</keyword>
<evidence type="ECO:0000256" key="10">
    <source>
        <dbReference type="SAM" id="MobiDB-lite"/>
    </source>
</evidence>
<evidence type="ECO:0000256" key="7">
    <source>
        <dbReference type="ARBA" id="ARBA00023010"/>
    </source>
</evidence>
<organism evidence="11 12">
    <name type="scientific">Mucilaginibacter ximonensis</name>
    <dbReference type="NCBI Taxonomy" id="538021"/>
    <lineage>
        <taxon>Bacteria</taxon>
        <taxon>Pseudomonadati</taxon>
        <taxon>Bacteroidota</taxon>
        <taxon>Sphingobacteriia</taxon>
        <taxon>Sphingobacteriales</taxon>
        <taxon>Sphingobacteriaceae</taxon>
        <taxon>Mucilaginibacter</taxon>
    </lineage>
</organism>
<feature type="compositionally biased region" description="Low complexity" evidence="10">
    <location>
        <begin position="97"/>
        <end position="114"/>
    </location>
</feature>
<dbReference type="HAMAP" id="MF_00236">
    <property type="entry name" value="TatA_E"/>
    <property type="match status" value="1"/>
</dbReference>
<evidence type="ECO:0000256" key="2">
    <source>
        <dbReference type="ARBA" id="ARBA00022448"/>
    </source>
</evidence>
<evidence type="ECO:0000256" key="8">
    <source>
        <dbReference type="ARBA" id="ARBA00023136"/>
    </source>
</evidence>
<dbReference type="Proteomes" id="UP001597557">
    <property type="component" value="Unassembled WGS sequence"/>
</dbReference>
<keyword evidence="8 9" id="KW-0472">Membrane</keyword>
<keyword evidence="4 9" id="KW-0812">Transmembrane</keyword>
<evidence type="ECO:0000313" key="11">
    <source>
        <dbReference type="EMBL" id="MFD2874526.1"/>
    </source>
</evidence>
<dbReference type="Pfam" id="PF02416">
    <property type="entry name" value="TatA_B_E"/>
    <property type="match status" value="1"/>
</dbReference>
<proteinExistence type="inferred from homology"/>
<accession>A0ABW5YGT5</accession>